<dbReference type="AlphaFoldDB" id="A0A8J2L6H9"/>
<evidence type="ECO:0000256" key="5">
    <source>
        <dbReference type="PIRSR" id="PIRSR601519-1"/>
    </source>
</evidence>
<dbReference type="GO" id="GO:0006879">
    <property type="term" value="P:intracellular iron ion homeostasis"/>
    <property type="evidence" value="ECO:0007669"/>
    <property type="project" value="UniProtKB-KW"/>
</dbReference>
<reference evidence="9" key="1">
    <citation type="submission" date="2021-06" db="EMBL/GenBank/DDBJ databases">
        <authorList>
            <person name="Hodson N. C."/>
            <person name="Mongue J. A."/>
            <person name="Jaron S. K."/>
        </authorList>
    </citation>
    <scope>NUCLEOTIDE SEQUENCE</scope>
</reference>
<feature type="binding site" evidence="5">
    <location>
        <position position="213"/>
    </location>
    <ligand>
        <name>Fe cation</name>
        <dbReference type="ChEBI" id="CHEBI:24875"/>
        <label>1</label>
    </ligand>
</feature>
<dbReference type="PROSITE" id="PS50905">
    <property type="entry name" value="FERRITIN_LIKE"/>
    <property type="match status" value="1"/>
</dbReference>
<dbReference type="InterPro" id="IPR009040">
    <property type="entry name" value="Ferritin-like_diiron"/>
</dbReference>
<dbReference type="EMBL" id="CAJVCH010371110">
    <property type="protein sequence ID" value="CAG7816469.1"/>
    <property type="molecule type" value="Genomic_DNA"/>
</dbReference>
<dbReference type="PANTHER" id="PTHR11431:SF51">
    <property type="entry name" value="FERRITIN"/>
    <property type="match status" value="1"/>
</dbReference>
<feature type="chain" id="PRO_5035176606" description="Ferritin" evidence="7">
    <location>
        <begin position="26"/>
        <end position="250"/>
    </location>
</feature>
<evidence type="ECO:0000256" key="1">
    <source>
        <dbReference type="ARBA" id="ARBA00007513"/>
    </source>
</evidence>
<comment type="function">
    <text evidence="6">Stores iron in a soluble, non-toxic, readily available form. Important for iron homeostasis. Iron is taken up in the ferrous form and deposited as ferric hydroxides after oxidation.</text>
</comment>
<dbReference type="InterPro" id="IPR001519">
    <property type="entry name" value="Ferritin"/>
</dbReference>
<keyword evidence="2 6" id="KW-0409">Iron storage</keyword>
<feature type="signal peptide" evidence="7">
    <location>
        <begin position="1"/>
        <end position="25"/>
    </location>
</feature>
<protein>
    <recommendedName>
        <fullName evidence="6">Ferritin</fullName>
    </recommendedName>
</protein>
<evidence type="ECO:0000313" key="10">
    <source>
        <dbReference type="Proteomes" id="UP000708208"/>
    </source>
</evidence>
<sequence length="250" mass="28159">MKFLKESLLILSTLCFVFTVSVANADSVCYKGVSTACPPAGQGKTPLSPASCTSQFGQFPRLNDKTEALIKEHLRASMQFLMLANHFGEWDINRKGFYEYFNKLSDYAWEDAGALLEHMVKRGGQLSNKFQIPAAEDPKEQQDKFYDMTELHALSKALDIQKNLAKSTLRLITLANHGPSVNDTEEIDEWRTHGFQRDGEFAHFLADEVSDKQVLRIKHLANHVNTLSQALDETPDAGLVLYIYDTQVLN</sequence>
<proteinExistence type="inferred from homology"/>
<evidence type="ECO:0000256" key="7">
    <source>
        <dbReference type="SAM" id="SignalP"/>
    </source>
</evidence>
<dbReference type="InterPro" id="IPR008331">
    <property type="entry name" value="Ferritin_DPS_dom"/>
</dbReference>
<feature type="domain" description="Ferritin-like diiron" evidence="8">
    <location>
        <begin position="56"/>
        <end position="231"/>
    </location>
</feature>
<name>A0A8J2L6H9_9HEXA</name>
<dbReference type="GO" id="GO:0008199">
    <property type="term" value="F:ferric iron binding"/>
    <property type="evidence" value="ECO:0007669"/>
    <property type="project" value="InterPro"/>
</dbReference>
<dbReference type="OrthoDB" id="6363126at2759"/>
<dbReference type="PANTHER" id="PTHR11431">
    <property type="entry name" value="FERRITIN"/>
    <property type="match status" value="1"/>
</dbReference>
<evidence type="ECO:0000256" key="4">
    <source>
        <dbReference type="ARBA" id="ARBA00023004"/>
    </source>
</evidence>
<keyword evidence="4 5" id="KW-0408">Iron</keyword>
<keyword evidence="3 5" id="KW-0479">Metal-binding</keyword>
<evidence type="ECO:0000256" key="6">
    <source>
        <dbReference type="RuleBase" id="RU361145"/>
    </source>
</evidence>
<comment type="caution">
    <text evidence="9">The sequence shown here is derived from an EMBL/GenBank/DDBJ whole genome shotgun (WGS) entry which is preliminary data.</text>
</comment>
<dbReference type="GO" id="GO:0006826">
    <property type="term" value="P:iron ion transport"/>
    <property type="evidence" value="ECO:0007669"/>
    <property type="project" value="InterPro"/>
</dbReference>
<keyword evidence="7" id="KW-0732">Signal</keyword>
<evidence type="ECO:0000259" key="8">
    <source>
        <dbReference type="PROSITE" id="PS50905"/>
    </source>
</evidence>
<evidence type="ECO:0000313" key="9">
    <source>
        <dbReference type="EMBL" id="CAG7816469.1"/>
    </source>
</evidence>
<organism evidence="9 10">
    <name type="scientific">Allacma fusca</name>
    <dbReference type="NCBI Taxonomy" id="39272"/>
    <lineage>
        <taxon>Eukaryota</taxon>
        <taxon>Metazoa</taxon>
        <taxon>Ecdysozoa</taxon>
        <taxon>Arthropoda</taxon>
        <taxon>Hexapoda</taxon>
        <taxon>Collembola</taxon>
        <taxon>Symphypleona</taxon>
        <taxon>Sminthuridae</taxon>
        <taxon>Allacma</taxon>
    </lineage>
</organism>
<evidence type="ECO:0000256" key="2">
    <source>
        <dbReference type="ARBA" id="ARBA00022434"/>
    </source>
</evidence>
<evidence type="ECO:0000256" key="3">
    <source>
        <dbReference type="ARBA" id="ARBA00022723"/>
    </source>
</evidence>
<dbReference type="Pfam" id="PF00210">
    <property type="entry name" value="Ferritin"/>
    <property type="match status" value="1"/>
</dbReference>
<gene>
    <name evidence="9" type="ORF">AFUS01_LOCUS27087</name>
</gene>
<dbReference type="GO" id="GO:0005737">
    <property type="term" value="C:cytoplasm"/>
    <property type="evidence" value="ECO:0007669"/>
    <property type="project" value="TreeGrafter"/>
</dbReference>
<accession>A0A8J2L6H9</accession>
<dbReference type="Proteomes" id="UP000708208">
    <property type="component" value="Unassembled WGS sequence"/>
</dbReference>
<dbReference type="GO" id="GO:0008198">
    <property type="term" value="F:ferrous iron binding"/>
    <property type="evidence" value="ECO:0007669"/>
    <property type="project" value="TreeGrafter"/>
</dbReference>
<keyword evidence="10" id="KW-1185">Reference proteome</keyword>
<comment type="similarity">
    <text evidence="1 6">Belongs to the ferritin family.</text>
</comment>